<dbReference type="InterPro" id="IPR002729">
    <property type="entry name" value="CRISPR-assoc_Cas1"/>
</dbReference>
<dbReference type="InterPro" id="IPR019856">
    <property type="entry name" value="CRISPR-assoc_Cas1_DVULG"/>
</dbReference>
<comment type="similarity">
    <text evidence="10">Belongs to the CRISPR-associated endonuclease Cas1 family.</text>
</comment>
<dbReference type="EMBL" id="ADFP01000059">
    <property type="protein sequence ID" value="EFB90884.1"/>
    <property type="molecule type" value="Genomic_DNA"/>
</dbReference>
<dbReference type="InterPro" id="IPR042206">
    <property type="entry name" value="CRISPR-assoc_Cas1_C"/>
</dbReference>
<protein>
    <recommendedName>
        <fullName evidence="10">CRISPR-associated endonuclease Cas1</fullName>
        <ecNumber evidence="10">3.1.-.-</ecNumber>
    </recommendedName>
</protein>
<organism evidence="11 12">
    <name type="scientific">Pyramidobacter piscolens W5455</name>
    <dbReference type="NCBI Taxonomy" id="352165"/>
    <lineage>
        <taxon>Bacteria</taxon>
        <taxon>Thermotogati</taxon>
        <taxon>Synergistota</taxon>
        <taxon>Synergistia</taxon>
        <taxon>Synergistales</taxon>
        <taxon>Dethiosulfovibrionaceae</taxon>
        <taxon>Pyramidobacter</taxon>
    </lineage>
</organism>
<dbReference type="Pfam" id="PF01867">
    <property type="entry name" value="Cas_Cas1"/>
    <property type="match status" value="1"/>
</dbReference>
<keyword evidence="5 10" id="KW-0460">Magnesium</keyword>
<evidence type="ECO:0000256" key="2">
    <source>
        <dbReference type="ARBA" id="ARBA00022723"/>
    </source>
</evidence>
<dbReference type="GO" id="GO:0004519">
    <property type="term" value="F:endonuclease activity"/>
    <property type="evidence" value="ECO:0007669"/>
    <property type="project" value="UniProtKB-KW"/>
</dbReference>
<feature type="binding site" evidence="10">
    <location>
        <position position="233"/>
    </location>
    <ligand>
        <name>Mn(2+)</name>
        <dbReference type="ChEBI" id="CHEBI:29035"/>
    </ligand>
</feature>
<reference evidence="11 12" key="1">
    <citation type="submission" date="2009-12" db="EMBL/GenBank/DDBJ databases">
        <authorList>
            <person name="Shrivastava S."/>
            <person name="Madupu R."/>
            <person name="Durkin A.S."/>
            <person name="Torralba M."/>
            <person name="Methe B."/>
            <person name="Sutton G.G."/>
            <person name="Strausberg R.L."/>
            <person name="Nelson K.E."/>
        </authorList>
    </citation>
    <scope>NUCLEOTIDE SEQUENCE [LARGE SCALE GENOMIC DNA]</scope>
    <source>
        <strain evidence="11 12">W5455</strain>
    </source>
</reference>
<evidence type="ECO:0000256" key="8">
    <source>
        <dbReference type="ARBA" id="ARBA00023211"/>
    </source>
</evidence>
<keyword evidence="6 10" id="KW-0051">Antiviral defense</keyword>
<comment type="subunit">
    <text evidence="9 10">Homodimer, forms a heterotetramer with a Cas2 homodimer.</text>
</comment>
<dbReference type="HAMAP" id="MF_01470">
    <property type="entry name" value="Cas1"/>
    <property type="match status" value="1"/>
</dbReference>
<evidence type="ECO:0000256" key="6">
    <source>
        <dbReference type="ARBA" id="ARBA00023118"/>
    </source>
</evidence>
<keyword evidence="1 10" id="KW-0540">Nuclease</keyword>
<comment type="cofactor">
    <cofactor evidence="10">
        <name>Mg(2+)</name>
        <dbReference type="ChEBI" id="CHEBI:18420"/>
    </cofactor>
    <cofactor evidence="10">
        <name>Mn(2+)</name>
        <dbReference type="ChEBI" id="CHEBI:29035"/>
    </cofactor>
</comment>
<feature type="binding site" evidence="10">
    <location>
        <position position="248"/>
    </location>
    <ligand>
        <name>Mn(2+)</name>
        <dbReference type="ChEBI" id="CHEBI:29035"/>
    </ligand>
</feature>
<evidence type="ECO:0000256" key="7">
    <source>
        <dbReference type="ARBA" id="ARBA00023125"/>
    </source>
</evidence>
<gene>
    <name evidence="10 11" type="primary">cas1</name>
    <name evidence="11" type="ORF">HMPREF7215_1800</name>
</gene>
<dbReference type="Gene3D" id="1.20.120.920">
    <property type="entry name" value="CRISPR-associated endonuclease Cas1, C-terminal domain"/>
    <property type="match status" value="1"/>
</dbReference>
<keyword evidence="4 10" id="KW-0378">Hydrolase</keyword>
<name>A0ABM9ZVE1_9BACT</name>
<dbReference type="EC" id="3.1.-.-" evidence="10"/>
<dbReference type="NCBIfam" id="TIGR00287">
    <property type="entry name" value="cas1"/>
    <property type="match status" value="1"/>
</dbReference>
<dbReference type="Proteomes" id="UP000006462">
    <property type="component" value="Unassembled WGS sequence"/>
</dbReference>
<dbReference type="GeneID" id="90987382"/>
<accession>A0ABM9ZVE1</accession>
<dbReference type="NCBIfam" id="TIGR03640">
    <property type="entry name" value="cas1_DVULG"/>
    <property type="match status" value="1"/>
</dbReference>
<evidence type="ECO:0000313" key="12">
    <source>
        <dbReference type="Proteomes" id="UP000006462"/>
    </source>
</evidence>
<proteinExistence type="inferred from homology"/>
<sequence>MRHLLNTLYLNIDGAYVARDGETVDIRSEGRSLRKFPIHLFENIVCFGRISLSPGAMHLCADHGVAVSFMTVYGRFIAKLTAPVHGNVLLRRSQYRKADDPVQSAEIARAIIAAKIANSRTVLQRAARDGKESEPYEQPIRNLAVQLQKIRTHEKPDLDTLRGIEGDSAGEYFSCFDHMILSEKEQFYFRDRNRRPPTDRINALLSFGYSLLAAEITSALESVGLDPCVGFLHRDRPGRPSLALDLMEELRAYLVDRFVLSLVNLRKIAAADFTVQENGAVLLNEAPRKEIFLQNWQNRKQEEITHPYLQEKIPLGLLPYVQAMLLARFLRGDLDGYPPFFLK</sequence>
<evidence type="ECO:0000256" key="1">
    <source>
        <dbReference type="ARBA" id="ARBA00022722"/>
    </source>
</evidence>
<evidence type="ECO:0000256" key="5">
    <source>
        <dbReference type="ARBA" id="ARBA00022842"/>
    </source>
</evidence>
<comment type="function">
    <text evidence="10">CRISPR (clustered regularly interspaced short palindromic repeat), is an adaptive immune system that provides protection against mobile genetic elements (viruses, transposable elements and conjugative plasmids). CRISPR clusters contain spacers, sequences complementary to antecedent mobile elements, and target invading nucleic acids. CRISPR clusters are transcribed and processed into CRISPR RNA (crRNA). Acts as a dsDNA endonuclease. Involved in the integration of spacer DNA into the CRISPR cassette.</text>
</comment>
<dbReference type="PANTHER" id="PTHR34353">
    <property type="entry name" value="CRISPR-ASSOCIATED ENDONUCLEASE CAS1 1"/>
    <property type="match status" value="1"/>
</dbReference>
<evidence type="ECO:0000256" key="4">
    <source>
        <dbReference type="ARBA" id="ARBA00022801"/>
    </source>
</evidence>
<feature type="binding site" evidence="10">
    <location>
        <position position="165"/>
    </location>
    <ligand>
        <name>Mn(2+)</name>
        <dbReference type="ChEBI" id="CHEBI:29035"/>
    </ligand>
</feature>
<keyword evidence="8 10" id="KW-0464">Manganese</keyword>
<keyword evidence="2 10" id="KW-0479">Metal-binding</keyword>
<evidence type="ECO:0000256" key="9">
    <source>
        <dbReference type="ARBA" id="ARBA00038592"/>
    </source>
</evidence>
<keyword evidence="7 10" id="KW-0238">DNA-binding</keyword>
<comment type="caution">
    <text evidence="11">The sequence shown here is derived from an EMBL/GenBank/DDBJ whole genome shotgun (WGS) entry which is preliminary data.</text>
</comment>
<dbReference type="RefSeq" id="WP_009164692.1">
    <property type="nucleotide sequence ID" value="NZ_ADFP01000059.1"/>
</dbReference>
<dbReference type="Gene3D" id="3.100.10.20">
    <property type="entry name" value="CRISPR-associated endonuclease Cas1, N-terminal domain"/>
    <property type="match status" value="1"/>
</dbReference>
<keyword evidence="12" id="KW-1185">Reference proteome</keyword>
<keyword evidence="3 10" id="KW-0255">Endonuclease</keyword>
<evidence type="ECO:0000256" key="10">
    <source>
        <dbReference type="HAMAP-Rule" id="MF_01470"/>
    </source>
</evidence>
<evidence type="ECO:0000256" key="3">
    <source>
        <dbReference type="ARBA" id="ARBA00022759"/>
    </source>
</evidence>
<dbReference type="InterPro" id="IPR042211">
    <property type="entry name" value="CRISPR-assoc_Cas1_N"/>
</dbReference>
<dbReference type="InterPro" id="IPR050646">
    <property type="entry name" value="Cas1"/>
</dbReference>
<dbReference type="PANTHER" id="PTHR34353:SF2">
    <property type="entry name" value="CRISPR-ASSOCIATED ENDONUCLEASE CAS1 1"/>
    <property type="match status" value="1"/>
</dbReference>
<evidence type="ECO:0000313" key="11">
    <source>
        <dbReference type="EMBL" id="EFB90884.1"/>
    </source>
</evidence>